<evidence type="ECO:0000313" key="3">
    <source>
        <dbReference type="EMBL" id="SHN67875.1"/>
    </source>
</evidence>
<reference evidence="3 4" key="1">
    <citation type="submission" date="2016-12" db="EMBL/GenBank/DDBJ databases">
        <authorList>
            <person name="Song W.-J."/>
            <person name="Kurnit D.M."/>
        </authorList>
    </citation>
    <scope>NUCLEOTIDE SEQUENCE [LARGE SCALE GENOMIC DNA]</scope>
    <source>
        <strain evidence="3 4">CGMCC 1.10808</strain>
    </source>
</reference>
<dbReference type="STRING" id="1189325.SAMN04488119_105165"/>
<dbReference type="Proteomes" id="UP000184066">
    <property type="component" value="Unassembled WGS sequence"/>
</dbReference>
<organism evidence="3 4">
    <name type="scientific">Oceanicella actignis</name>
    <dbReference type="NCBI Taxonomy" id="1189325"/>
    <lineage>
        <taxon>Bacteria</taxon>
        <taxon>Pseudomonadati</taxon>
        <taxon>Pseudomonadota</taxon>
        <taxon>Alphaproteobacteria</taxon>
        <taxon>Rhodobacterales</taxon>
        <taxon>Paracoccaceae</taxon>
        <taxon>Oceanicella</taxon>
    </lineage>
</organism>
<dbReference type="Gene3D" id="1.10.10.1550">
    <property type="entry name" value="ROS/MUCR transcriptional regulator protein"/>
    <property type="match status" value="1"/>
</dbReference>
<evidence type="ECO:0000256" key="1">
    <source>
        <dbReference type="ARBA" id="ARBA00007031"/>
    </source>
</evidence>
<dbReference type="OrthoDB" id="9809693at2"/>
<comment type="similarity">
    <text evidence="1">Belongs to the ros/MucR family.</text>
</comment>
<evidence type="ECO:0000256" key="2">
    <source>
        <dbReference type="SAM" id="MobiDB-lite"/>
    </source>
</evidence>
<sequence length="161" mass="17429">MSEDRAVDKSELLSLTAEIVASHVSNNPVSPNDLTAVIQSVFDKLSELAQDAPKKTEELVPAVPIKKSVHDDYIVCLEDGKKLKMLKRHLKTAYNMTPDEYRAKWGLSADYPMVAPAYARKRQELARKIGLGRKPAGAAKGRGKAGTKAATKAAKAEAAAE</sequence>
<dbReference type="GO" id="GO:0006355">
    <property type="term" value="P:regulation of DNA-templated transcription"/>
    <property type="evidence" value="ECO:0007669"/>
    <property type="project" value="InterPro"/>
</dbReference>
<dbReference type="RefSeq" id="WP_072747358.1">
    <property type="nucleotide sequence ID" value="NZ_FOHL01000005.1"/>
</dbReference>
<dbReference type="EMBL" id="FRDL01000005">
    <property type="protein sequence ID" value="SHN67875.1"/>
    <property type="molecule type" value="Genomic_DNA"/>
</dbReference>
<dbReference type="GO" id="GO:0008270">
    <property type="term" value="F:zinc ion binding"/>
    <property type="evidence" value="ECO:0007669"/>
    <property type="project" value="InterPro"/>
</dbReference>
<dbReference type="InterPro" id="IPR041920">
    <property type="entry name" value="ROS/MUCR_sf"/>
</dbReference>
<accession>A0A1M7TAZ9</accession>
<protein>
    <submittedName>
        <fullName evidence="3">Transcriptional regulator, MucR family</fullName>
    </submittedName>
</protein>
<evidence type="ECO:0000313" key="4">
    <source>
        <dbReference type="Proteomes" id="UP000184066"/>
    </source>
</evidence>
<dbReference type="Pfam" id="PF05443">
    <property type="entry name" value="ROS_MUCR"/>
    <property type="match status" value="1"/>
</dbReference>
<feature type="region of interest" description="Disordered" evidence="2">
    <location>
        <begin position="133"/>
        <end position="161"/>
    </location>
</feature>
<name>A0A1M7TAZ9_9RHOB</name>
<dbReference type="InterPro" id="IPR008807">
    <property type="entry name" value="ROS_MUCR"/>
</dbReference>
<feature type="compositionally biased region" description="Low complexity" evidence="2">
    <location>
        <begin position="146"/>
        <end position="161"/>
    </location>
</feature>
<keyword evidence="4" id="KW-1185">Reference proteome</keyword>
<dbReference type="GO" id="GO:0003677">
    <property type="term" value="F:DNA binding"/>
    <property type="evidence" value="ECO:0007669"/>
    <property type="project" value="InterPro"/>
</dbReference>
<dbReference type="AlphaFoldDB" id="A0A1M7TAZ9"/>
<proteinExistence type="inferred from homology"/>
<gene>
    <name evidence="3" type="ORF">SAMN05216200_105164</name>
</gene>